<evidence type="ECO:0000259" key="7">
    <source>
        <dbReference type="PROSITE" id="PS50011"/>
    </source>
</evidence>
<keyword evidence="3 6" id="KW-0547">Nucleotide-binding</keyword>
<evidence type="ECO:0000256" key="6">
    <source>
        <dbReference type="PROSITE-ProRule" id="PRU10141"/>
    </source>
</evidence>
<dbReference type="RefSeq" id="XP_064679294.1">
    <property type="nucleotide sequence ID" value="XM_064822694.1"/>
</dbReference>
<feature type="domain" description="Protein kinase" evidence="7">
    <location>
        <begin position="1"/>
        <end position="299"/>
    </location>
</feature>
<dbReference type="GO" id="GO:0004674">
    <property type="term" value="F:protein serine/threonine kinase activity"/>
    <property type="evidence" value="ECO:0007669"/>
    <property type="project" value="UniProtKB-KW"/>
</dbReference>
<dbReference type="PROSITE" id="PS00107">
    <property type="entry name" value="PROTEIN_KINASE_ATP"/>
    <property type="match status" value="1"/>
</dbReference>
<evidence type="ECO:0000313" key="9">
    <source>
        <dbReference type="Proteomes" id="UP001304243"/>
    </source>
</evidence>
<dbReference type="Gene3D" id="1.10.510.10">
    <property type="entry name" value="Transferase(Phosphotransferase) domain 1"/>
    <property type="match status" value="1"/>
</dbReference>
<dbReference type="InterPro" id="IPR011009">
    <property type="entry name" value="Kinase-like_dom_sf"/>
</dbReference>
<evidence type="ECO:0000256" key="3">
    <source>
        <dbReference type="ARBA" id="ARBA00022741"/>
    </source>
</evidence>
<organism evidence="8 9">
    <name type="scientific">Mucor velutinosus</name>
    <dbReference type="NCBI Taxonomy" id="708070"/>
    <lineage>
        <taxon>Eukaryota</taxon>
        <taxon>Fungi</taxon>
        <taxon>Fungi incertae sedis</taxon>
        <taxon>Mucoromycota</taxon>
        <taxon>Mucoromycotina</taxon>
        <taxon>Mucoromycetes</taxon>
        <taxon>Mucorales</taxon>
        <taxon>Mucorineae</taxon>
        <taxon>Mucoraceae</taxon>
        <taxon>Mucor</taxon>
    </lineage>
</organism>
<comment type="caution">
    <text evidence="8">The sequence shown here is derived from an EMBL/GenBank/DDBJ whole genome shotgun (WGS) entry which is preliminary data.</text>
</comment>
<dbReference type="AlphaFoldDB" id="A0AAN7D879"/>
<evidence type="ECO:0000313" key="8">
    <source>
        <dbReference type="EMBL" id="KAK4512628.1"/>
    </source>
</evidence>
<dbReference type="InterPro" id="IPR017441">
    <property type="entry name" value="Protein_kinase_ATP_BS"/>
</dbReference>
<dbReference type="Proteomes" id="UP001304243">
    <property type="component" value="Unassembled WGS sequence"/>
</dbReference>
<dbReference type="GO" id="GO:0005524">
    <property type="term" value="F:ATP binding"/>
    <property type="evidence" value="ECO:0007669"/>
    <property type="project" value="UniProtKB-UniRule"/>
</dbReference>
<evidence type="ECO:0000256" key="1">
    <source>
        <dbReference type="ARBA" id="ARBA00022527"/>
    </source>
</evidence>
<evidence type="ECO:0000256" key="2">
    <source>
        <dbReference type="ARBA" id="ARBA00022679"/>
    </source>
</evidence>
<dbReference type="SUPFAM" id="SSF56112">
    <property type="entry name" value="Protein kinase-like (PK-like)"/>
    <property type="match status" value="1"/>
</dbReference>
<keyword evidence="9" id="KW-1185">Reference proteome</keyword>
<dbReference type="PANTHER" id="PTHR24350">
    <property type="entry name" value="SERINE/THREONINE-PROTEIN KINASE IAL-RELATED"/>
    <property type="match status" value="1"/>
</dbReference>
<keyword evidence="4" id="KW-0418">Kinase</keyword>
<name>A0AAN7D879_9FUNG</name>
<dbReference type="FunFam" id="3.30.200.20:FF:000042">
    <property type="entry name" value="Aurora kinase A"/>
    <property type="match status" value="1"/>
</dbReference>
<proteinExistence type="predicted"/>
<reference evidence="8 9" key="1">
    <citation type="submission" date="2022-11" db="EMBL/GenBank/DDBJ databases">
        <title>Mucor velutinosus strain NIH1002 WGS.</title>
        <authorList>
            <person name="Subramanian P."/>
            <person name="Mullikin J.C."/>
            <person name="Segre J.A."/>
            <person name="Zelazny A.M."/>
        </authorList>
    </citation>
    <scope>NUCLEOTIDE SEQUENCE [LARGE SCALE GENOMIC DNA]</scope>
    <source>
        <strain evidence="8 9">NIH1002</strain>
    </source>
</reference>
<keyword evidence="5 6" id="KW-0067">ATP-binding</keyword>
<evidence type="ECO:0000256" key="5">
    <source>
        <dbReference type="ARBA" id="ARBA00022840"/>
    </source>
</evidence>
<keyword evidence="1" id="KW-0723">Serine/threonine-protein kinase</keyword>
<feature type="binding site" evidence="6">
    <location>
        <position position="152"/>
    </location>
    <ligand>
        <name>ATP</name>
        <dbReference type="ChEBI" id="CHEBI:30616"/>
    </ligand>
</feature>
<dbReference type="GeneID" id="89947034"/>
<dbReference type="PROSITE" id="PS50011">
    <property type="entry name" value="PROTEIN_KINASE_DOM"/>
    <property type="match status" value="1"/>
</dbReference>
<accession>A0AAN7D879</accession>
<dbReference type="Gene3D" id="3.30.200.20">
    <property type="entry name" value="Phosphorylase Kinase, domain 1"/>
    <property type="match status" value="1"/>
</dbReference>
<dbReference type="Pfam" id="PF00069">
    <property type="entry name" value="Pkinase"/>
    <property type="match status" value="1"/>
</dbReference>
<keyword evidence="2" id="KW-0808">Transferase</keyword>
<gene>
    <name evidence="8" type="primary">kes1_3</name>
    <name evidence="8" type="ORF">ATC70_003332</name>
</gene>
<sequence length="307" mass="35368">MEAFKSPTRPTSQTTASLSNYVDYTPRRIQASSINHNAIKDVPSNINYAKQRRSNFYYQIALEADEGFDEKSDYMDSPAVRRIFSINEQVVNVEEDPAFYASNQSRPPLPSFTQRSNWTINDFVVGRNLGMGRFGSVYLAKEKRSGQLVALKILRKQELEEAEVIPFLKREIEIQGHLKLGVFHRDIKLENNEPNRRTTFCGTLDYLPPEMIKRDTHNESVDAWALGILCYELLVGRPPFETDKVASRDLEKAYRRIAEAPLEFPIDISVHAQNFISKLLQKDPSLRMKMSDIESDPWVKSFHMMDV</sequence>
<dbReference type="SMART" id="SM00220">
    <property type="entry name" value="S_TKc"/>
    <property type="match status" value="1"/>
</dbReference>
<protein>
    <submittedName>
        <fullName evidence="8">Oxysterol-binding protein 4</fullName>
    </submittedName>
</protein>
<evidence type="ECO:0000256" key="4">
    <source>
        <dbReference type="ARBA" id="ARBA00022777"/>
    </source>
</evidence>
<dbReference type="EMBL" id="JASEJX010000021">
    <property type="protein sequence ID" value="KAK4512628.1"/>
    <property type="molecule type" value="Genomic_DNA"/>
</dbReference>
<dbReference type="InterPro" id="IPR030616">
    <property type="entry name" value="Aur-like"/>
</dbReference>
<dbReference type="InterPro" id="IPR000719">
    <property type="entry name" value="Prot_kinase_dom"/>
</dbReference>